<comment type="subcellular location">
    <subcellularLocation>
        <location evidence="1">Cell membrane</location>
        <topology evidence="1">Multi-pass membrane protein</topology>
    </subcellularLocation>
</comment>
<evidence type="ECO:0000256" key="8">
    <source>
        <dbReference type="SAM" id="Phobius"/>
    </source>
</evidence>
<feature type="transmembrane region" description="Helical" evidence="8">
    <location>
        <begin position="184"/>
        <end position="206"/>
    </location>
</feature>
<evidence type="ECO:0000313" key="9">
    <source>
        <dbReference type="EMBL" id="QTD56238.1"/>
    </source>
</evidence>
<proteinExistence type="predicted"/>
<dbReference type="EMBL" id="CP071794">
    <property type="protein sequence ID" value="QTD56238.1"/>
    <property type="molecule type" value="Genomic_DNA"/>
</dbReference>
<keyword evidence="2" id="KW-1003">Cell membrane</keyword>
<reference evidence="9 10" key="1">
    <citation type="submission" date="2021-03" db="EMBL/GenBank/DDBJ databases">
        <title>Complete genome of Parasphingorhabdus_sp.JHSY0214.</title>
        <authorList>
            <person name="Yoo J.H."/>
            <person name="Bae J.W."/>
        </authorList>
    </citation>
    <scope>NUCLEOTIDE SEQUENCE [LARGE SCALE GENOMIC DNA]</scope>
    <source>
        <strain evidence="9 10">JHSY0214</strain>
    </source>
</reference>
<feature type="transmembrane region" description="Helical" evidence="8">
    <location>
        <begin position="258"/>
        <end position="278"/>
    </location>
</feature>
<dbReference type="NCBIfam" id="TIGR04178">
    <property type="entry name" value="exo_archaeo"/>
    <property type="match status" value="1"/>
</dbReference>
<keyword evidence="5" id="KW-0378">Hydrolase</keyword>
<dbReference type="InterPro" id="IPR013426">
    <property type="entry name" value="EpsH-like"/>
</dbReference>
<feature type="transmembrane region" description="Helical" evidence="8">
    <location>
        <begin position="72"/>
        <end position="91"/>
    </location>
</feature>
<feature type="transmembrane region" description="Helical" evidence="8">
    <location>
        <begin position="128"/>
        <end position="146"/>
    </location>
</feature>
<evidence type="ECO:0000256" key="4">
    <source>
        <dbReference type="ARBA" id="ARBA00022692"/>
    </source>
</evidence>
<evidence type="ECO:0000256" key="1">
    <source>
        <dbReference type="ARBA" id="ARBA00004651"/>
    </source>
</evidence>
<dbReference type="NCBIfam" id="NF035943">
    <property type="entry name" value="exosort_XrtV"/>
    <property type="match status" value="1"/>
</dbReference>
<evidence type="ECO:0000256" key="5">
    <source>
        <dbReference type="ARBA" id="ARBA00022801"/>
    </source>
</evidence>
<gene>
    <name evidence="9" type="primary">xrtV</name>
    <name evidence="9" type="ORF">J4G78_01125</name>
</gene>
<name>A0ABX7T5N9_9SPHN</name>
<evidence type="ECO:0000256" key="7">
    <source>
        <dbReference type="ARBA" id="ARBA00023136"/>
    </source>
</evidence>
<dbReference type="InterPro" id="IPR026392">
    <property type="entry name" value="Exo/Archaeosortase_dom"/>
</dbReference>
<evidence type="ECO:0000256" key="6">
    <source>
        <dbReference type="ARBA" id="ARBA00022989"/>
    </source>
</evidence>
<dbReference type="RefSeq" id="WP_207988060.1">
    <property type="nucleotide sequence ID" value="NZ_CP071794.1"/>
</dbReference>
<evidence type="ECO:0000256" key="3">
    <source>
        <dbReference type="ARBA" id="ARBA00022670"/>
    </source>
</evidence>
<dbReference type="InterPro" id="IPR019127">
    <property type="entry name" value="Exosortase"/>
</dbReference>
<feature type="transmembrane region" description="Helical" evidence="8">
    <location>
        <begin position="218"/>
        <end position="246"/>
    </location>
</feature>
<keyword evidence="10" id="KW-1185">Reference proteome</keyword>
<feature type="transmembrane region" description="Helical" evidence="8">
    <location>
        <begin position="103"/>
        <end position="122"/>
    </location>
</feature>
<evidence type="ECO:0000256" key="2">
    <source>
        <dbReference type="ARBA" id="ARBA00022475"/>
    </source>
</evidence>
<accession>A0ABX7T5N9</accession>
<keyword evidence="4 8" id="KW-0812">Transmembrane</keyword>
<sequence length="292" mass="32484">MTSTTARLTLPPLNFANILLAVGLVAIIIPTMMFVSQESWSQETGAHGPIVLFTGLWLLRRRWVVAKPFMEPASTLPILLLATICLPLFLFARITQIVEIEGYLMYSLVLIALYSIVGRTAMKLMWFPLFYMLFVFPPPDTLIALITQPLKILISQAAISFLHVLGYPIGGAGVMIQIGQYQLLVAAACSGLNSLVSLSAISLFYIYVRHQADWRYSLLLSSMIIPVAIIANFIRVLILILLTYYSGEAAAQGFMHNFAGITMFMIAVLTIFAIDSVLEPIWRRLHTKRDAA</sequence>
<feature type="transmembrane region" description="Helical" evidence="8">
    <location>
        <begin position="158"/>
        <end position="178"/>
    </location>
</feature>
<feature type="transmembrane region" description="Helical" evidence="8">
    <location>
        <begin position="15"/>
        <end position="35"/>
    </location>
</feature>
<keyword evidence="3" id="KW-0645">Protease</keyword>
<evidence type="ECO:0000313" key="10">
    <source>
        <dbReference type="Proteomes" id="UP000663923"/>
    </source>
</evidence>
<organism evidence="9 10">
    <name type="scientific">Parasphingorhabdus cellanae</name>
    <dbReference type="NCBI Taxonomy" id="2806553"/>
    <lineage>
        <taxon>Bacteria</taxon>
        <taxon>Pseudomonadati</taxon>
        <taxon>Pseudomonadota</taxon>
        <taxon>Alphaproteobacteria</taxon>
        <taxon>Sphingomonadales</taxon>
        <taxon>Sphingomonadaceae</taxon>
        <taxon>Parasphingorhabdus</taxon>
    </lineage>
</organism>
<dbReference type="Proteomes" id="UP000663923">
    <property type="component" value="Chromosome"/>
</dbReference>
<keyword evidence="7 8" id="KW-0472">Membrane</keyword>
<dbReference type="Pfam" id="PF09721">
    <property type="entry name" value="Exosortase_EpsH"/>
    <property type="match status" value="1"/>
</dbReference>
<keyword evidence="6 8" id="KW-1133">Transmembrane helix</keyword>
<protein>
    <submittedName>
        <fullName evidence="9">Exosortase V</fullName>
    </submittedName>
</protein>
<dbReference type="NCBIfam" id="TIGR02602">
    <property type="entry name" value="8TM_EpsH"/>
    <property type="match status" value="1"/>
</dbReference>